<accession>A0A1J5S0C1</accession>
<dbReference type="EMBL" id="MLJW01000130">
    <property type="protein sequence ID" value="OIQ97607.1"/>
    <property type="molecule type" value="Genomic_DNA"/>
</dbReference>
<protein>
    <submittedName>
        <fullName evidence="1">Uncharacterized protein</fullName>
    </submittedName>
</protein>
<name>A0A1J5S0C1_9ZZZZ</name>
<proteinExistence type="predicted"/>
<organism evidence="1">
    <name type="scientific">mine drainage metagenome</name>
    <dbReference type="NCBI Taxonomy" id="410659"/>
    <lineage>
        <taxon>unclassified sequences</taxon>
        <taxon>metagenomes</taxon>
        <taxon>ecological metagenomes</taxon>
    </lineage>
</organism>
<comment type="caution">
    <text evidence="1">The sequence shown here is derived from an EMBL/GenBank/DDBJ whole genome shotgun (WGS) entry which is preliminary data.</text>
</comment>
<reference evidence="1" key="1">
    <citation type="submission" date="2016-10" db="EMBL/GenBank/DDBJ databases">
        <title>Sequence of Gallionella enrichment culture.</title>
        <authorList>
            <person name="Poehlein A."/>
            <person name="Muehling M."/>
            <person name="Daniel R."/>
        </authorList>
    </citation>
    <scope>NUCLEOTIDE SEQUENCE</scope>
</reference>
<gene>
    <name evidence="1" type="ORF">GALL_203660</name>
</gene>
<evidence type="ECO:0000313" key="1">
    <source>
        <dbReference type="EMBL" id="OIQ97607.1"/>
    </source>
</evidence>
<dbReference type="AlphaFoldDB" id="A0A1J5S0C1"/>
<sequence length="342" mass="37086">MTRKIDLNASQIASIQSDNQETCAAITMPLGITEQTPFVYFAAFDGTNNDKDNVPRGELCTNVAQLWQQYEAGRAGAAAGARFGGGYYKGPGSPGTLSQSSWLPESVTEQVIAAAEDAYHDFCSQAVAAGTDKNVAVALTSFSRGGASAAIFSQMIFERGLLNPDTREQLMPAKTVPVVGGVIFDPVMTGVNKTLAYPPNVRNLVDLRALNEYRYFFKGAEYRHHPTSIINTYSVYGNHCDVGGSYDNGLAGLTLETATRLLQQLGLVIANVPPQRTFRPSDIAVHTEEYDNYGNKVWDVTNEDGFSFADVRLMDGVGSPASPDLSGRDRFIMYNGDVMYLP</sequence>